<evidence type="ECO:0000313" key="2">
    <source>
        <dbReference type="Proteomes" id="UP000182762"/>
    </source>
</evidence>
<name>A0A1I6C0L0_9BACI</name>
<gene>
    <name evidence="1" type="ORF">SAMN02745910_04709</name>
</gene>
<dbReference type="Proteomes" id="UP000182762">
    <property type="component" value="Unassembled WGS sequence"/>
</dbReference>
<organism evidence="1 2">
    <name type="scientific">Priestia endophytica DSM 13796</name>
    <dbReference type="NCBI Taxonomy" id="1121089"/>
    <lineage>
        <taxon>Bacteria</taxon>
        <taxon>Bacillati</taxon>
        <taxon>Bacillota</taxon>
        <taxon>Bacilli</taxon>
        <taxon>Bacillales</taxon>
        <taxon>Bacillaceae</taxon>
        <taxon>Priestia</taxon>
    </lineage>
</organism>
<proteinExistence type="predicted"/>
<comment type="caution">
    <text evidence="1">The sequence shown here is derived from an EMBL/GenBank/DDBJ whole genome shotgun (WGS) entry which is preliminary data.</text>
</comment>
<evidence type="ECO:0000313" key="1">
    <source>
        <dbReference type="EMBL" id="SFQ86730.1"/>
    </source>
</evidence>
<dbReference type="RefSeq" id="WP_061802845.1">
    <property type="nucleotide sequence ID" value="NZ_FOXX01000019.1"/>
</dbReference>
<dbReference type="GeneID" id="93713230"/>
<dbReference type="EMBL" id="FOXX01000019">
    <property type="protein sequence ID" value="SFQ86730.1"/>
    <property type="molecule type" value="Genomic_DNA"/>
</dbReference>
<accession>A0A1I6C0L0</accession>
<keyword evidence="2" id="KW-1185">Reference proteome</keyword>
<protein>
    <submittedName>
        <fullName evidence="1">Uncharacterized protein</fullName>
    </submittedName>
</protein>
<sequence>MLKKREVYICDECGGFCEVNRCPIPQCIGSAKLTTIEIDNEKNLDIVKEALDSIGESKFKVLLSLSSDGPSDIDIVYMEKEAIISDLSNLDFIFNDIPAVVHKKMLKECLGIALLDPYKVIKGEDVKGLFIYSGRLYRDDQQTLFTKRYPLKIEKGVKA</sequence>
<reference evidence="1 2" key="1">
    <citation type="submission" date="2016-10" db="EMBL/GenBank/DDBJ databases">
        <authorList>
            <person name="Varghese N."/>
            <person name="Submissions S."/>
        </authorList>
    </citation>
    <scope>NUCLEOTIDE SEQUENCE [LARGE SCALE GENOMIC DNA]</scope>
    <source>
        <strain evidence="1 2">DSM 13796</strain>
    </source>
</reference>